<gene>
    <name evidence="2" type="ORF">H4317_15110</name>
</gene>
<dbReference type="PANTHER" id="PTHR43238">
    <property type="entry name" value="GDP-L-FUCOSE SYNTHASE"/>
    <property type="match status" value="1"/>
</dbReference>
<evidence type="ECO:0000313" key="2">
    <source>
        <dbReference type="EMBL" id="QNH61475.1"/>
    </source>
</evidence>
<accession>A0A7G7W532</accession>
<proteinExistence type="predicted"/>
<dbReference type="Gene3D" id="3.90.25.10">
    <property type="entry name" value="UDP-galactose 4-epimerase, domain 1"/>
    <property type="match status" value="1"/>
</dbReference>
<dbReference type="GO" id="GO:0050577">
    <property type="term" value="F:GDP-L-fucose synthase activity"/>
    <property type="evidence" value="ECO:0007669"/>
    <property type="project" value="TreeGrafter"/>
</dbReference>
<reference evidence="2 3" key="1">
    <citation type="submission" date="2020-08" db="EMBL/GenBank/DDBJ databases">
        <title>Hymenobacter sp. S2-20-2 genome sequencing.</title>
        <authorList>
            <person name="Jin L."/>
        </authorList>
    </citation>
    <scope>NUCLEOTIDE SEQUENCE [LARGE SCALE GENOMIC DNA]</scope>
    <source>
        <strain evidence="2 3">S2-20-2</strain>
    </source>
</reference>
<dbReference type="AlphaFoldDB" id="A0A7G7W532"/>
<dbReference type="Pfam" id="PF01370">
    <property type="entry name" value="Epimerase"/>
    <property type="match status" value="1"/>
</dbReference>
<dbReference type="EMBL" id="CP060202">
    <property type="protein sequence ID" value="QNH61475.1"/>
    <property type="molecule type" value="Genomic_DNA"/>
</dbReference>
<protein>
    <submittedName>
        <fullName evidence="2">NAD-dependent epimerase/dehydratase family protein</fullName>
    </submittedName>
</protein>
<organism evidence="2 3">
    <name type="scientific">Hymenobacter sediminicola</name>
    <dbReference type="NCBI Taxonomy" id="2761579"/>
    <lineage>
        <taxon>Bacteria</taxon>
        <taxon>Pseudomonadati</taxon>
        <taxon>Bacteroidota</taxon>
        <taxon>Cytophagia</taxon>
        <taxon>Cytophagales</taxon>
        <taxon>Hymenobacteraceae</taxon>
        <taxon>Hymenobacter</taxon>
    </lineage>
</organism>
<dbReference type="InterPro" id="IPR001509">
    <property type="entry name" value="Epimerase_deHydtase"/>
</dbReference>
<evidence type="ECO:0000259" key="1">
    <source>
        <dbReference type="Pfam" id="PF01370"/>
    </source>
</evidence>
<dbReference type="KEGG" id="hsk:H4317_15110"/>
<keyword evidence="3" id="KW-1185">Reference proteome</keyword>
<name>A0A7G7W532_9BACT</name>
<sequence length="312" mass="34553">MRVAVLGHTGFLGKNVLEVFSQAGVMCQGASKSQGVDLRDYEQVVEFLATSQPDIIINCAAHVGSFNYVTENASAVVVDNSRMTLSVYEAMAKVCPKATIIHPLANCAFPAKAEFFKEEEWQDGPVHQTVMPFASTRRLIWSVGQSFAISQGINSIYLLVPNMYGPHDSSDPNQTAVLDALISRFLTAQQTHQNEVTVWGTGVAIREWVFSRDLARLMLTIAATPRRPELREPINVAQNSGLSVRELVDIIQSALGFTGQVRWDHSRPDGALKKVMDDTQFKKVFPEFQFTEFSDGIAATIAYYKSLIQFAE</sequence>
<dbReference type="SUPFAM" id="SSF51735">
    <property type="entry name" value="NAD(P)-binding Rossmann-fold domains"/>
    <property type="match status" value="1"/>
</dbReference>
<evidence type="ECO:0000313" key="3">
    <source>
        <dbReference type="Proteomes" id="UP000515489"/>
    </source>
</evidence>
<dbReference type="RefSeq" id="WP_185887405.1">
    <property type="nucleotide sequence ID" value="NZ_CP060202.1"/>
</dbReference>
<feature type="domain" description="NAD-dependent epimerase/dehydratase" evidence="1">
    <location>
        <begin position="3"/>
        <end position="237"/>
    </location>
</feature>
<dbReference type="InterPro" id="IPR036291">
    <property type="entry name" value="NAD(P)-bd_dom_sf"/>
</dbReference>
<dbReference type="PANTHER" id="PTHR43238:SF1">
    <property type="entry name" value="GDP-L-FUCOSE SYNTHASE"/>
    <property type="match status" value="1"/>
</dbReference>
<dbReference type="Gene3D" id="3.40.50.720">
    <property type="entry name" value="NAD(P)-binding Rossmann-like Domain"/>
    <property type="match status" value="1"/>
</dbReference>
<dbReference type="Proteomes" id="UP000515489">
    <property type="component" value="Chromosome"/>
</dbReference>